<dbReference type="RefSeq" id="WP_052451315.1">
    <property type="nucleotide sequence ID" value="NZ_JXDG01000053.1"/>
</dbReference>
<feature type="coiled-coil region" evidence="1">
    <location>
        <begin position="6"/>
        <end position="33"/>
    </location>
</feature>
<accession>A0A0C2IBG3</accession>
<dbReference type="AlphaFoldDB" id="A0A0C2IBG3"/>
<dbReference type="PATRIC" id="fig|226910.6.peg.3838"/>
<keyword evidence="1" id="KW-0175">Coiled coil</keyword>
<dbReference type="OrthoDB" id="6547435at2"/>
<name>A0A0C2IBG3_9PSED</name>
<evidence type="ECO:0000256" key="1">
    <source>
        <dbReference type="SAM" id="Coils"/>
    </source>
</evidence>
<evidence type="ECO:0000313" key="3">
    <source>
        <dbReference type="Proteomes" id="UP000031535"/>
    </source>
</evidence>
<gene>
    <name evidence="2" type="ORF">UCMB321_3846</name>
</gene>
<dbReference type="STRING" id="226910.UCMB321_3846"/>
<evidence type="ECO:0000313" key="2">
    <source>
        <dbReference type="EMBL" id="KIH82382.1"/>
    </source>
</evidence>
<dbReference type="Proteomes" id="UP000031535">
    <property type="component" value="Unassembled WGS sequence"/>
</dbReference>
<dbReference type="EMBL" id="JXDG01000053">
    <property type="protein sequence ID" value="KIH82382.1"/>
    <property type="molecule type" value="Genomic_DNA"/>
</dbReference>
<proteinExistence type="predicted"/>
<organism evidence="2 3">
    <name type="scientific">Pseudomonas batumici</name>
    <dbReference type="NCBI Taxonomy" id="226910"/>
    <lineage>
        <taxon>Bacteria</taxon>
        <taxon>Pseudomonadati</taxon>
        <taxon>Pseudomonadota</taxon>
        <taxon>Gammaproteobacteria</taxon>
        <taxon>Pseudomonadales</taxon>
        <taxon>Pseudomonadaceae</taxon>
        <taxon>Pseudomonas</taxon>
    </lineage>
</organism>
<reference evidence="2 3" key="1">
    <citation type="submission" date="2015-01" db="EMBL/GenBank/DDBJ databases">
        <title>Complete genome of Pseudomonas batumici UCM B-321 producer of the batumin antibiotic with strong antistaphilococcal and potential anticancer activity.</title>
        <authorList>
            <person name="Klochko V.V."/>
            <person name="Zelena L.B."/>
            <person name="Elena K.A."/>
            <person name="Reva O.N."/>
        </authorList>
    </citation>
    <scope>NUCLEOTIDE SEQUENCE [LARGE SCALE GENOMIC DNA]</scope>
    <source>
        <strain evidence="2 3">UCM B-321</strain>
    </source>
</reference>
<protein>
    <submittedName>
        <fullName evidence="2">Uncharacterized protein</fullName>
    </submittedName>
</protein>
<sequence length="69" mass="7665">MEQAQLEKTHVEIAKLLAEQNKLNAEQHKLIAEAAKITLETFWYPLAIAVGVLGTVSTVTALLIKYFVL</sequence>
<comment type="caution">
    <text evidence="2">The sequence shown here is derived from an EMBL/GenBank/DDBJ whole genome shotgun (WGS) entry which is preliminary data.</text>
</comment>
<keyword evidence="3" id="KW-1185">Reference proteome</keyword>